<dbReference type="Proteomes" id="UP000756860">
    <property type="component" value="Unassembled WGS sequence"/>
</dbReference>
<name>A0ABS5SGC2_9BACT</name>
<dbReference type="Pfam" id="PF00809">
    <property type="entry name" value="Pterin_bind"/>
    <property type="match status" value="1"/>
</dbReference>
<dbReference type="GO" id="GO:0004156">
    <property type="term" value="F:dihydropteroate synthase activity"/>
    <property type="evidence" value="ECO:0007669"/>
    <property type="project" value="UniProtKB-EC"/>
</dbReference>
<dbReference type="Gene3D" id="3.20.20.20">
    <property type="entry name" value="Dihydropteroate synthase-like"/>
    <property type="match status" value="1"/>
</dbReference>
<evidence type="ECO:0000256" key="3">
    <source>
        <dbReference type="ARBA" id="ARBA00004763"/>
    </source>
</evidence>
<sequence>MGILNVTPDSFSDGNRFFSPDKAVERALAMEADGADIIDIGGESTRPDAPPVSTEEELRRVVPVVERLAGRLRVPLSIDTTKAVVAEAALSAGAEIVNDISAMTFDSRMPEVVAATGAGIVLQHTRGTPVEMQKDTRYGDLVGDIKMFLEEAMLKADRAGIPPERIVVDPGIGFGKDWGGNLEILRRLDEFSSLGRPILVGTSRKAFIGKVLERSVDERVFGTAATVALALAAGASIFRVHDVREMRDVADMSRAILQGTR</sequence>
<evidence type="ECO:0000256" key="5">
    <source>
        <dbReference type="ARBA" id="ARBA00022679"/>
    </source>
</evidence>
<dbReference type="InterPro" id="IPR045031">
    <property type="entry name" value="DHP_synth-like"/>
</dbReference>
<evidence type="ECO:0000256" key="7">
    <source>
        <dbReference type="ARBA" id="ARBA00022842"/>
    </source>
</evidence>
<evidence type="ECO:0000313" key="10">
    <source>
        <dbReference type="EMBL" id="MBT0654412.1"/>
    </source>
</evidence>
<evidence type="ECO:0000256" key="4">
    <source>
        <dbReference type="ARBA" id="ARBA00012458"/>
    </source>
</evidence>
<comment type="pathway">
    <text evidence="3">Cofactor biosynthesis; tetrahydrofolate biosynthesis; 7,8-dihydrofolate from 2-amino-4-hydroxy-6-hydroxymethyl-7,8-dihydropteridine diphosphate and 4-aminobenzoate: step 1/2.</text>
</comment>
<dbReference type="PANTHER" id="PTHR20941">
    <property type="entry name" value="FOLATE SYNTHESIS PROTEINS"/>
    <property type="match status" value="1"/>
</dbReference>
<reference evidence="10 11" key="1">
    <citation type="submission" date="2021-05" db="EMBL/GenBank/DDBJ databases">
        <title>The draft genome of Geobacter luticola JCM 17780.</title>
        <authorList>
            <person name="Xu Z."/>
            <person name="Masuda Y."/>
            <person name="Itoh H."/>
            <person name="Senoo K."/>
        </authorList>
    </citation>
    <scope>NUCLEOTIDE SEQUENCE [LARGE SCALE GENOMIC DNA]</scope>
    <source>
        <strain evidence="10 11">JCM 17780</strain>
    </source>
</reference>
<keyword evidence="11" id="KW-1185">Reference proteome</keyword>
<dbReference type="InterPro" id="IPR000489">
    <property type="entry name" value="Pterin-binding_dom"/>
</dbReference>
<feature type="domain" description="Pterin-binding" evidence="9">
    <location>
        <begin position="1"/>
        <end position="251"/>
    </location>
</feature>
<dbReference type="CDD" id="cd00739">
    <property type="entry name" value="DHPS"/>
    <property type="match status" value="1"/>
</dbReference>
<keyword evidence="6" id="KW-0479">Metal-binding</keyword>
<comment type="caution">
    <text evidence="10">The sequence shown here is derived from an EMBL/GenBank/DDBJ whole genome shotgun (WGS) entry which is preliminary data.</text>
</comment>
<evidence type="ECO:0000256" key="8">
    <source>
        <dbReference type="ARBA" id="ARBA00022909"/>
    </source>
</evidence>
<dbReference type="PROSITE" id="PS50972">
    <property type="entry name" value="PTERIN_BINDING"/>
    <property type="match status" value="1"/>
</dbReference>
<comment type="cofactor">
    <cofactor evidence="2">
        <name>Mg(2+)</name>
        <dbReference type="ChEBI" id="CHEBI:18420"/>
    </cofactor>
</comment>
<organism evidence="10 11">
    <name type="scientific">Geomobilimonas luticola</name>
    <dbReference type="NCBI Taxonomy" id="1114878"/>
    <lineage>
        <taxon>Bacteria</taxon>
        <taxon>Pseudomonadati</taxon>
        <taxon>Thermodesulfobacteriota</taxon>
        <taxon>Desulfuromonadia</taxon>
        <taxon>Geobacterales</taxon>
        <taxon>Geobacteraceae</taxon>
        <taxon>Geomobilimonas</taxon>
    </lineage>
</organism>
<evidence type="ECO:0000256" key="1">
    <source>
        <dbReference type="ARBA" id="ARBA00000012"/>
    </source>
</evidence>
<dbReference type="PANTHER" id="PTHR20941:SF1">
    <property type="entry name" value="FOLIC ACID SYNTHESIS PROTEIN FOL1"/>
    <property type="match status" value="1"/>
</dbReference>
<dbReference type="NCBIfam" id="TIGR01496">
    <property type="entry name" value="DHPS"/>
    <property type="match status" value="1"/>
</dbReference>
<gene>
    <name evidence="10" type="primary">folP</name>
    <name evidence="10" type="ORF">KI810_15240</name>
</gene>
<dbReference type="InterPro" id="IPR006390">
    <property type="entry name" value="DHP_synth_dom"/>
</dbReference>
<proteinExistence type="predicted"/>
<dbReference type="EC" id="2.5.1.15" evidence="4"/>
<keyword evidence="7" id="KW-0460">Magnesium</keyword>
<evidence type="ECO:0000256" key="2">
    <source>
        <dbReference type="ARBA" id="ARBA00001946"/>
    </source>
</evidence>
<dbReference type="SUPFAM" id="SSF51717">
    <property type="entry name" value="Dihydropteroate synthetase-like"/>
    <property type="match status" value="1"/>
</dbReference>
<keyword evidence="5 10" id="KW-0808">Transferase</keyword>
<keyword evidence="8" id="KW-0289">Folate biosynthesis</keyword>
<dbReference type="RefSeq" id="WP_214176419.1">
    <property type="nucleotide sequence ID" value="NZ_JAHCVK010000010.1"/>
</dbReference>
<accession>A0ABS5SGC2</accession>
<evidence type="ECO:0000259" key="9">
    <source>
        <dbReference type="PROSITE" id="PS50972"/>
    </source>
</evidence>
<evidence type="ECO:0000313" key="11">
    <source>
        <dbReference type="Proteomes" id="UP000756860"/>
    </source>
</evidence>
<comment type="catalytic activity">
    <reaction evidence="1">
        <text>(7,8-dihydropterin-6-yl)methyl diphosphate + 4-aminobenzoate = 7,8-dihydropteroate + diphosphate</text>
        <dbReference type="Rhea" id="RHEA:19949"/>
        <dbReference type="ChEBI" id="CHEBI:17836"/>
        <dbReference type="ChEBI" id="CHEBI:17839"/>
        <dbReference type="ChEBI" id="CHEBI:33019"/>
        <dbReference type="ChEBI" id="CHEBI:72950"/>
        <dbReference type="EC" id="2.5.1.15"/>
    </reaction>
</comment>
<dbReference type="PROSITE" id="PS00793">
    <property type="entry name" value="DHPS_2"/>
    <property type="match status" value="1"/>
</dbReference>
<dbReference type="InterPro" id="IPR011005">
    <property type="entry name" value="Dihydropteroate_synth-like_sf"/>
</dbReference>
<protein>
    <recommendedName>
        <fullName evidence="4">dihydropteroate synthase</fullName>
        <ecNumber evidence="4">2.5.1.15</ecNumber>
    </recommendedName>
</protein>
<evidence type="ECO:0000256" key="6">
    <source>
        <dbReference type="ARBA" id="ARBA00022723"/>
    </source>
</evidence>
<dbReference type="EMBL" id="JAHCVK010000010">
    <property type="protein sequence ID" value="MBT0654412.1"/>
    <property type="molecule type" value="Genomic_DNA"/>
</dbReference>